<keyword evidence="3 6" id="KW-0540">Nuclease</keyword>
<dbReference type="InterPro" id="IPR037004">
    <property type="entry name" value="Exonuc_VII_ssu_sf"/>
</dbReference>
<dbReference type="NCBIfam" id="NF002140">
    <property type="entry name" value="PRK00977.1-4"/>
    <property type="match status" value="1"/>
</dbReference>
<dbReference type="HAMAP" id="MF_00337">
    <property type="entry name" value="Exonuc_7_S"/>
    <property type="match status" value="1"/>
</dbReference>
<evidence type="ECO:0000256" key="3">
    <source>
        <dbReference type="ARBA" id="ARBA00022722"/>
    </source>
</evidence>
<dbReference type="Proteomes" id="UP000194946">
    <property type="component" value="Unassembled WGS sequence"/>
</dbReference>
<dbReference type="PIRSF" id="PIRSF006488">
    <property type="entry name" value="Exonuc_VII_S"/>
    <property type="match status" value="1"/>
</dbReference>
<evidence type="ECO:0000256" key="6">
    <source>
        <dbReference type="HAMAP-Rule" id="MF_00337"/>
    </source>
</evidence>
<dbReference type="EC" id="3.1.11.6" evidence="6"/>
<keyword evidence="5 6" id="KW-0269">Exonuclease</keyword>
<dbReference type="AlphaFoldDB" id="A0A251ZUC1"/>
<dbReference type="GO" id="GO:0008855">
    <property type="term" value="F:exodeoxyribonuclease VII activity"/>
    <property type="evidence" value="ECO:0007669"/>
    <property type="project" value="UniProtKB-UniRule"/>
</dbReference>
<dbReference type="PANTHER" id="PTHR34137:SF1">
    <property type="entry name" value="EXODEOXYRIBONUCLEASE 7 SMALL SUBUNIT"/>
    <property type="match status" value="1"/>
</dbReference>
<organism evidence="7 8">
    <name type="scientific">Commensalibacter intestini</name>
    <dbReference type="NCBI Taxonomy" id="479936"/>
    <lineage>
        <taxon>Bacteria</taxon>
        <taxon>Pseudomonadati</taxon>
        <taxon>Pseudomonadota</taxon>
        <taxon>Alphaproteobacteria</taxon>
        <taxon>Acetobacterales</taxon>
        <taxon>Acetobacteraceae</taxon>
    </lineage>
</organism>
<dbReference type="GO" id="GO:0009318">
    <property type="term" value="C:exodeoxyribonuclease VII complex"/>
    <property type="evidence" value="ECO:0007669"/>
    <property type="project" value="UniProtKB-UniRule"/>
</dbReference>
<protein>
    <recommendedName>
        <fullName evidence="6">Exodeoxyribonuclease 7 small subunit</fullName>
        <ecNumber evidence="6">3.1.11.6</ecNumber>
    </recommendedName>
    <alternativeName>
        <fullName evidence="6">Exodeoxyribonuclease VII small subunit</fullName>
        <shortName evidence="6">Exonuclease VII small subunit</shortName>
    </alternativeName>
</protein>
<dbReference type="PANTHER" id="PTHR34137">
    <property type="entry name" value="EXODEOXYRIBONUCLEASE 7 SMALL SUBUNIT"/>
    <property type="match status" value="1"/>
</dbReference>
<dbReference type="InterPro" id="IPR003761">
    <property type="entry name" value="Exonuc_VII_S"/>
</dbReference>
<dbReference type="NCBIfam" id="TIGR01280">
    <property type="entry name" value="xseB"/>
    <property type="match status" value="1"/>
</dbReference>
<proteinExistence type="inferred from homology"/>
<evidence type="ECO:0000256" key="2">
    <source>
        <dbReference type="ARBA" id="ARBA00022490"/>
    </source>
</evidence>
<name>A0A251ZUC1_9PROT</name>
<keyword evidence="2 6" id="KW-0963">Cytoplasm</keyword>
<sequence>MTDDLSSLSFEDALNELEKIVHNLETGQQKLEEAIVSYERGAQLRRYCEKKLNEAEARVQIIVKKDDNSLDTETIE</sequence>
<gene>
    <name evidence="6" type="primary">xseB</name>
    <name evidence="7" type="ORF">HK18_09450</name>
</gene>
<dbReference type="SUPFAM" id="SSF116842">
    <property type="entry name" value="XseB-like"/>
    <property type="match status" value="1"/>
</dbReference>
<evidence type="ECO:0000256" key="4">
    <source>
        <dbReference type="ARBA" id="ARBA00022801"/>
    </source>
</evidence>
<accession>A0A251ZUC1</accession>
<dbReference type="EMBL" id="JOPB01000007">
    <property type="protein sequence ID" value="OUI78258.1"/>
    <property type="molecule type" value="Genomic_DNA"/>
</dbReference>
<comment type="subunit">
    <text evidence="6">Heterooligomer composed of large and small subunits.</text>
</comment>
<comment type="catalytic activity">
    <reaction evidence="6">
        <text>Exonucleolytic cleavage in either 5'- to 3'- or 3'- to 5'-direction to yield nucleoside 5'-phosphates.</text>
        <dbReference type="EC" id="3.1.11.6"/>
    </reaction>
</comment>
<evidence type="ECO:0000256" key="1">
    <source>
        <dbReference type="ARBA" id="ARBA00009998"/>
    </source>
</evidence>
<keyword evidence="4 6" id="KW-0378">Hydrolase</keyword>
<comment type="function">
    <text evidence="6">Bidirectionally degrades single-stranded DNA into large acid-insoluble oligonucleotides, which are then degraded further into small acid-soluble oligonucleotides.</text>
</comment>
<dbReference type="Gene3D" id="1.10.287.1040">
    <property type="entry name" value="Exonuclease VII, small subunit"/>
    <property type="match status" value="1"/>
</dbReference>
<dbReference type="GO" id="GO:0005829">
    <property type="term" value="C:cytosol"/>
    <property type="evidence" value="ECO:0007669"/>
    <property type="project" value="TreeGrafter"/>
</dbReference>
<evidence type="ECO:0000313" key="8">
    <source>
        <dbReference type="Proteomes" id="UP000194946"/>
    </source>
</evidence>
<evidence type="ECO:0000256" key="5">
    <source>
        <dbReference type="ARBA" id="ARBA00022839"/>
    </source>
</evidence>
<dbReference type="Pfam" id="PF02609">
    <property type="entry name" value="Exonuc_VII_S"/>
    <property type="match status" value="1"/>
</dbReference>
<dbReference type="GO" id="GO:0006308">
    <property type="term" value="P:DNA catabolic process"/>
    <property type="evidence" value="ECO:0007669"/>
    <property type="project" value="UniProtKB-UniRule"/>
</dbReference>
<keyword evidence="8" id="KW-1185">Reference proteome</keyword>
<dbReference type="NCBIfam" id="NF002139">
    <property type="entry name" value="PRK00977.1-3"/>
    <property type="match status" value="1"/>
</dbReference>
<comment type="caution">
    <text evidence="7">The sequence shown here is derived from an EMBL/GenBank/DDBJ whole genome shotgun (WGS) entry which is preliminary data.</text>
</comment>
<comment type="similarity">
    <text evidence="1 6">Belongs to the XseB family.</text>
</comment>
<dbReference type="RefSeq" id="WP_008853282.1">
    <property type="nucleotide sequence ID" value="NZ_JOPB01000007.1"/>
</dbReference>
<comment type="subcellular location">
    <subcellularLocation>
        <location evidence="6">Cytoplasm</location>
    </subcellularLocation>
</comment>
<reference evidence="8" key="1">
    <citation type="submission" date="2014-06" db="EMBL/GenBank/DDBJ databases">
        <authorList>
            <person name="Winans N.J."/>
            <person name="Newell P.D."/>
            <person name="Douglas A.E."/>
        </authorList>
    </citation>
    <scope>NUCLEOTIDE SEQUENCE [LARGE SCALE GENOMIC DNA]</scope>
    <source>
        <strain evidence="8">DmL_052</strain>
    </source>
</reference>
<evidence type="ECO:0000313" key="7">
    <source>
        <dbReference type="EMBL" id="OUI78258.1"/>
    </source>
</evidence>